<evidence type="ECO:0000313" key="3">
    <source>
        <dbReference type="RGD" id="1311312"/>
    </source>
</evidence>
<dbReference type="EMBL" id="CH474066">
    <property type="protein sequence ID" value="EDL88823.1"/>
    <property type="molecule type" value="Genomic_DNA"/>
</dbReference>
<evidence type="ECO:0000313" key="1">
    <source>
        <dbReference type="EMBL" id="EDL88823.1"/>
    </source>
</evidence>
<dbReference type="RGD" id="1311312">
    <property type="gene designation" value="Osbpl2"/>
</dbReference>
<organism evidence="1 2">
    <name type="scientific">Rattus norvegicus</name>
    <name type="common">Rat</name>
    <dbReference type="NCBI Taxonomy" id="10116"/>
    <lineage>
        <taxon>Eukaryota</taxon>
        <taxon>Metazoa</taxon>
        <taxon>Chordata</taxon>
        <taxon>Craniata</taxon>
        <taxon>Vertebrata</taxon>
        <taxon>Euteleostomi</taxon>
        <taxon>Mammalia</taxon>
        <taxon>Eutheria</taxon>
        <taxon>Euarchontoglires</taxon>
        <taxon>Glires</taxon>
        <taxon>Rodentia</taxon>
        <taxon>Myomorpha</taxon>
        <taxon>Muroidea</taxon>
        <taxon>Muridae</taxon>
        <taxon>Murinae</taxon>
        <taxon>Rattus</taxon>
    </lineage>
</organism>
<gene>
    <name evidence="1 3" type="primary">Osbpl2</name>
    <name evidence="1" type="ORF">rCG_38415</name>
</gene>
<reference evidence="2" key="1">
    <citation type="submission" date="2005-09" db="EMBL/GenBank/DDBJ databases">
        <authorList>
            <person name="Mural R.J."/>
            <person name="Li P.W."/>
            <person name="Adams M.D."/>
            <person name="Amanatides P.G."/>
            <person name="Baden-Tillson H."/>
            <person name="Barnstead M."/>
            <person name="Chin S.H."/>
            <person name="Dew I."/>
            <person name="Evans C.A."/>
            <person name="Ferriera S."/>
            <person name="Flanigan M."/>
            <person name="Fosler C."/>
            <person name="Glodek A."/>
            <person name="Gu Z."/>
            <person name="Holt R.A."/>
            <person name="Jennings D."/>
            <person name="Kraft C.L."/>
            <person name="Lu F."/>
            <person name="Nguyen T."/>
            <person name="Nusskern D.R."/>
            <person name="Pfannkoch C.M."/>
            <person name="Sitter C."/>
            <person name="Sutton G.G."/>
            <person name="Venter J.C."/>
            <person name="Wang Z."/>
            <person name="Woodage T."/>
            <person name="Zheng X.H."/>
            <person name="Zhong F."/>
        </authorList>
    </citation>
    <scope>NUCLEOTIDE SEQUENCE [LARGE SCALE GENOMIC DNA]</scope>
    <source>
        <strain>BN</strain>
        <strain evidence="2">Sprague-Dawley</strain>
    </source>
</reference>
<evidence type="ECO:0000313" key="2">
    <source>
        <dbReference type="Proteomes" id="UP000234681"/>
    </source>
</evidence>
<dbReference type="AlphaFoldDB" id="A6KMB5"/>
<proteinExistence type="predicted"/>
<name>A6KMB5_RAT</name>
<sequence length="27" mass="3408">MYTRAEHPYTYYDKDQLQNRAGNVTWW</sequence>
<dbReference type="Proteomes" id="UP000234681">
    <property type="component" value="Chromosome 3"/>
</dbReference>
<accession>A6KMB5</accession>
<dbReference type="AGR" id="RGD:1311312"/>
<protein>
    <submittedName>
        <fullName evidence="1">Oxysterol binding protein-like 2, isoform CRA_a</fullName>
    </submittedName>
</protein>